<dbReference type="PROSITE" id="PS50157">
    <property type="entry name" value="ZINC_FINGER_C2H2_2"/>
    <property type="match status" value="4"/>
</dbReference>
<evidence type="ECO:0000256" key="10">
    <source>
        <dbReference type="PROSITE-ProRule" id="PRU00042"/>
    </source>
</evidence>
<keyword evidence="8" id="KW-0804">Transcription</keyword>
<feature type="compositionally biased region" description="Low complexity" evidence="11">
    <location>
        <begin position="129"/>
        <end position="152"/>
    </location>
</feature>
<dbReference type="Pfam" id="PF00096">
    <property type="entry name" value="zf-C2H2"/>
    <property type="match status" value="4"/>
</dbReference>
<proteinExistence type="predicted"/>
<dbReference type="OrthoDB" id="6155966at2759"/>
<feature type="domain" description="C2H2-type" evidence="12">
    <location>
        <begin position="352"/>
        <end position="380"/>
    </location>
</feature>
<evidence type="ECO:0000256" key="5">
    <source>
        <dbReference type="ARBA" id="ARBA00022833"/>
    </source>
</evidence>
<comment type="subcellular location">
    <subcellularLocation>
        <location evidence="1">Nucleus</location>
    </subcellularLocation>
</comment>
<dbReference type="SUPFAM" id="SSF57667">
    <property type="entry name" value="beta-beta-alpha zinc fingers"/>
    <property type="match status" value="2"/>
</dbReference>
<evidence type="ECO:0000256" key="7">
    <source>
        <dbReference type="ARBA" id="ARBA00023125"/>
    </source>
</evidence>
<feature type="domain" description="C2H2-type" evidence="12">
    <location>
        <begin position="268"/>
        <end position="295"/>
    </location>
</feature>
<accession>A0A8B8G694</accession>
<dbReference type="FunFam" id="3.30.160.60:FF:000245">
    <property type="entry name" value="zinc finger protein Gfi-1"/>
    <property type="match status" value="1"/>
</dbReference>
<evidence type="ECO:0000259" key="12">
    <source>
        <dbReference type="PROSITE" id="PS50157"/>
    </source>
</evidence>
<evidence type="ECO:0000256" key="9">
    <source>
        <dbReference type="ARBA" id="ARBA00023242"/>
    </source>
</evidence>
<dbReference type="GO" id="GO:0008270">
    <property type="term" value="F:zinc ion binding"/>
    <property type="evidence" value="ECO:0007669"/>
    <property type="project" value="UniProtKB-KW"/>
</dbReference>
<evidence type="ECO:0000313" key="14">
    <source>
        <dbReference type="RefSeq" id="XP_025418235.1"/>
    </source>
</evidence>
<dbReference type="GO" id="GO:0009887">
    <property type="term" value="P:animal organ morphogenesis"/>
    <property type="evidence" value="ECO:0007669"/>
    <property type="project" value="UniProtKB-ARBA"/>
</dbReference>
<dbReference type="InterPro" id="IPR036236">
    <property type="entry name" value="Znf_C2H2_sf"/>
</dbReference>
<dbReference type="PANTHER" id="PTHR23235">
    <property type="entry name" value="KRUEPPEL-LIKE TRANSCRIPTION FACTOR"/>
    <property type="match status" value="1"/>
</dbReference>
<feature type="region of interest" description="Disordered" evidence="11">
    <location>
        <begin position="200"/>
        <end position="221"/>
    </location>
</feature>
<dbReference type="Gene3D" id="3.30.160.60">
    <property type="entry name" value="Classic Zinc Finger"/>
    <property type="match status" value="4"/>
</dbReference>
<evidence type="ECO:0000256" key="2">
    <source>
        <dbReference type="ARBA" id="ARBA00022723"/>
    </source>
</evidence>
<evidence type="ECO:0000256" key="6">
    <source>
        <dbReference type="ARBA" id="ARBA00023015"/>
    </source>
</evidence>
<evidence type="ECO:0000256" key="11">
    <source>
        <dbReference type="SAM" id="MobiDB-lite"/>
    </source>
</evidence>
<feature type="region of interest" description="Disordered" evidence="11">
    <location>
        <begin position="110"/>
        <end position="166"/>
    </location>
</feature>
<feature type="domain" description="C2H2-type" evidence="12">
    <location>
        <begin position="324"/>
        <end position="351"/>
    </location>
</feature>
<dbReference type="FunFam" id="3.30.160.60:FF:000450">
    <property type="entry name" value="PR domain zinc finger protein 14"/>
    <property type="match status" value="1"/>
</dbReference>
<dbReference type="GO" id="GO:0000981">
    <property type="term" value="F:DNA-binding transcription factor activity, RNA polymerase II-specific"/>
    <property type="evidence" value="ECO:0007669"/>
    <property type="project" value="TreeGrafter"/>
</dbReference>
<gene>
    <name evidence="14" type="primary">LOC112688981</name>
</gene>
<evidence type="ECO:0000256" key="8">
    <source>
        <dbReference type="ARBA" id="ARBA00023163"/>
    </source>
</evidence>
<keyword evidence="9" id="KW-0539">Nucleus</keyword>
<dbReference type="AlphaFoldDB" id="A0A8B8G694"/>
<evidence type="ECO:0000256" key="4">
    <source>
        <dbReference type="ARBA" id="ARBA00022771"/>
    </source>
</evidence>
<evidence type="ECO:0000313" key="13">
    <source>
        <dbReference type="Proteomes" id="UP000694846"/>
    </source>
</evidence>
<evidence type="ECO:0000256" key="1">
    <source>
        <dbReference type="ARBA" id="ARBA00004123"/>
    </source>
</evidence>
<keyword evidence="7" id="KW-0238">DNA-binding</keyword>
<feature type="region of interest" description="Disordered" evidence="11">
    <location>
        <begin position="1"/>
        <end position="29"/>
    </location>
</feature>
<dbReference type="GeneID" id="112688981"/>
<keyword evidence="3" id="KW-0677">Repeat</keyword>
<dbReference type="PROSITE" id="PS00028">
    <property type="entry name" value="ZINC_FINGER_C2H2_1"/>
    <property type="match status" value="4"/>
</dbReference>
<dbReference type="RefSeq" id="XP_025418235.1">
    <property type="nucleotide sequence ID" value="XM_025562450.1"/>
</dbReference>
<name>A0A8B8G694_9HEMI</name>
<dbReference type="GO" id="GO:0003002">
    <property type="term" value="P:regionalization"/>
    <property type="evidence" value="ECO:0007669"/>
    <property type="project" value="UniProtKB-ARBA"/>
</dbReference>
<protein>
    <submittedName>
        <fullName evidence="14">Zinc finger protein sens-like</fullName>
    </submittedName>
</protein>
<keyword evidence="13" id="KW-1185">Reference proteome</keyword>
<evidence type="ECO:0000256" key="3">
    <source>
        <dbReference type="ARBA" id="ARBA00022737"/>
    </source>
</evidence>
<dbReference type="SMART" id="SM00355">
    <property type="entry name" value="ZnF_C2H2"/>
    <property type="match status" value="4"/>
</dbReference>
<dbReference type="FunFam" id="3.30.160.60:FF:000148">
    <property type="entry name" value="zinc finger protein Gfi-1"/>
    <property type="match status" value="1"/>
</dbReference>
<sequence>MKLARSSSSSASPSPQGPGSVASMSPTVGTSVRWSHRNSAFCPVRSAAAAAAAADTPAAEMPFPAMATAGQLQMPYGFMSPYLWPLMLPYSPLAAAASCAAAANGAGGHALGGGHHTNHATNQQHHHLQQQQQQQHQQQQQQHLQQQRLHQQFSPDRAGVDTASGQGVYMVRRSNDFRTLELSVRTCNIIQRHTENMNFPHTAYETDPKTPEKAKSDEVSESPLNLCIKKRSQEIWSPGSLCEKEKSPVSPIVPKTFSDNVLGVERSFQCNLCGKTFKRSSTLSTHLLIHSDTRPYPCQFCGKRFHQKSDMKKHTYIHTGEKPHKCVVCCKAFSQSSNLITHLRKHSGYKPFPCGLCDKAFQRKVDLRRHRESQHPGSPAQQCHITSTTAPVPEQCAATATAPGNGGPSS</sequence>
<feature type="domain" description="C2H2-type" evidence="12">
    <location>
        <begin position="296"/>
        <end position="323"/>
    </location>
</feature>
<dbReference type="FunFam" id="3.30.160.60:FF:000208">
    <property type="entry name" value="zinc finger protein Gfi-1b"/>
    <property type="match status" value="1"/>
</dbReference>
<organism evidence="13 14">
    <name type="scientific">Sipha flava</name>
    <name type="common">yellow sugarcane aphid</name>
    <dbReference type="NCBI Taxonomy" id="143950"/>
    <lineage>
        <taxon>Eukaryota</taxon>
        <taxon>Metazoa</taxon>
        <taxon>Ecdysozoa</taxon>
        <taxon>Arthropoda</taxon>
        <taxon>Hexapoda</taxon>
        <taxon>Insecta</taxon>
        <taxon>Pterygota</taxon>
        <taxon>Neoptera</taxon>
        <taxon>Paraneoptera</taxon>
        <taxon>Hemiptera</taxon>
        <taxon>Sternorrhyncha</taxon>
        <taxon>Aphidomorpha</taxon>
        <taxon>Aphidoidea</taxon>
        <taxon>Aphididae</taxon>
        <taxon>Sipha</taxon>
    </lineage>
</organism>
<keyword evidence="4 10" id="KW-0863">Zinc-finger</keyword>
<keyword evidence="6" id="KW-0805">Transcription regulation</keyword>
<dbReference type="GO" id="GO:0005634">
    <property type="term" value="C:nucleus"/>
    <property type="evidence" value="ECO:0007669"/>
    <property type="project" value="UniProtKB-SubCell"/>
</dbReference>
<feature type="compositionally biased region" description="Low complexity" evidence="11">
    <location>
        <begin position="1"/>
        <end position="23"/>
    </location>
</feature>
<dbReference type="Proteomes" id="UP000694846">
    <property type="component" value="Unplaced"/>
</dbReference>
<keyword evidence="2" id="KW-0479">Metal-binding</keyword>
<dbReference type="SUPFAM" id="SSF81995">
    <property type="entry name" value="beta-sandwich domain of Sec23/24"/>
    <property type="match status" value="1"/>
</dbReference>
<dbReference type="InterPro" id="IPR013087">
    <property type="entry name" value="Znf_C2H2_type"/>
</dbReference>
<dbReference type="PANTHER" id="PTHR23235:SF142">
    <property type="entry name" value="ZINC FINGER PROTEIN 384"/>
    <property type="match status" value="1"/>
</dbReference>
<reference evidence="14" key="1">
    <citation type="submission" date="2025-08" db="UniProtKB">
        <authorList>
            <consortium name="RefSeq"/>
        </authorList>
    </citation>
    <scope>IDENTIFICATION</scope>
    <source>
        <tissue evidence="14">Whole body</tissue>
    </source>
</reference>
<dbReference type="GO" id="GO:0000978">
    <property type="term" value="F:RNA polymerase II cis-regulatory region sequence-specific DNA binding"/>
    <property type="evidence" value="ECO:0007669"/>
    <property type="project" value="TreeGrafter"/>
</dbReference>
<keyword evidence="5" id="KW-0862">Zinc</keyword>
<feature type="compositionally biased region" description="Basic and acidic residues" evidence="11">
    <location>
        <begin position="204"/>
        <end position="218"/>
    </location>
</feature>